<protein>
    <submittedName>
        <fullName evidence="3">Uncharacterized protein</fullName>
    </submittedName>
</protein>
<accession>A0A9N9MMJ9</accession>
<proteinExistence type="predicted"/>
<evidence type="ECO:0000313" key="3">
    <source>
        <dbReference type="EMBL" id="CAG9765632.1"/>
    </source>
</evidence>
<dbReference type="Proteomes" id="UP001152799">
    <property type="component" value="Chromosome 3"/>
</dbReference>
<feature type="coiled-coil region" evidence="1">
    <location>
        <begin position="37"/>
        <end position="127"/>
    </location>
</feature>
<name>A0A9N9MMJ9_9CUCU</name>
<evidence type="ECO:0000256" key="1">
    <source>
        <dbReference type="SAM" id="Coils"/>
    </source>
</evidence>
<keyword evidence="4" id="KW-1185">Reference proteome</keyword>
<sequence>MQRGARDREEKMKNKETHVEKDQLNDNVSNVIRVEEAERLSREIVDKSETIESIKKQMHILEINCNGHEIKLRNYEEDIEIKRKEVEDQNTINRELVNTIRIFETDNAIYEKELYDMRQQINEMKEELRKSVGVKNRNNSGSSSRKDEIVIVENENDSGPSNKKNKIVVENKNRSLLSIKKIKNKLVVFTHDFGKHLWEYLNRVLGNRFVIQIVSKPFARLTDVVAGAECYIKDLTSADYVILVAGVNNLDVRCRDYVLLANKCFQTNLLLCSIP</sequence>
<dbReference type="OrthoDB" id="7490061at2759"/>
<keyword evidence="1" id="KW-0175">Coiled coil</keyword>
<dbReference type="AlphaFoldDB" id="A0A9N9MMJ9"/>
<reference evidence="3" key="1">
    <citation type="submission" date="2022-01" db="EMBL/GenBank/DDBJ databases">
        <authorList>
            <person name="King R."/>
        </authorList>
    </citation>
    <scope>NUCLEOTIDE SEQUENCE</scope>
</reference>
<feature type="region of interest" description="Disordered" evidence="2">
    <location>
        <begin position="1"/>
        <end position="22"/>
    </location>
</feature>
<dbReference type="EMBL" id="OU892279">
    <property type="protein sequence ID" value="CAG9765632.1"/>
    <property type="molecule type" value="Genomic_DNA"/>
</dbReference>
<evidence type="ECO:0000313" key="4">
    <source>
        <dbReference type="Proteomes" id="UP001152799"/>
    </source>
</evidence>
<organism evidence="3 4">
    <name type="scientific">Ceutorhynchus assimilis</name>
    <name type="common">cabbage seed weevil</name>
    <dbReference type="NCBI Taxonomy" id="467358"/>
    <lineage>
        <taxon>Eukaryota</taxon>
        <taxon>Metazoa</taxon>
        <taxon>Ecdysozoa</taxon>
        <taxon>Arthropoda</taxon>
        <taxon>Hexapoda</taxon>
        <taxon>Insecta</taxon>
        <taxon>Pterygota</taxon>
        <taxon>Neoptera</taxon>
        <taxon>Endopterygota</taxon>
        <taxon>Coleoptera</taxon>
        <taxon>Polyphaga</taxon>
        <taxon>Cucujiformia</taxon>
        <taxon>Curculionidae</taxon>
        <taxon>Ceutorhynchinae</taxon>
        <taxon>Ceutorhynchus</taxon>
    </lineage>
</organism>
<gene>
    <name evidence="3" type="ORF">CEUTPL_LOCUS6237</name>
</gene>
<evidence type="ECO:0000256" key="2">
    <source>
        <dbReference type="SAM" id="MobiDB-lite"/>
    </source>
</evidence>